<keyword evidence="3" id="KW-1185">Reference proteome</keyword>
<protein>
    <recommendedName>
        <fullName evidence="1">DOG1 domain-containing protein</fullName>
    </recommendedName>
</protein>
<dbReference type="PROSITE" id="PS51806">
    <property type="entry name" value="DOG1"/>
    <property type="match status" value="1"/>
</dbReference>
<accession>A0AA41S0P1</accession>
<dbReference type="InterPro" id="IPR051886">
    <property type="entry name" value="Seed_Dev/Stress_Resp_Reg"/>
</dbReference>
<dbReference type="Proteomes" id="UP001177140">
    <property type="component" value="Unassembled WGS sequence"/>
</dbReference>
<proteinExistence type="predicted"/>
<sequence length="245" mass="28810">MKTQVQVRFTEFFEKWLHQNEESLKHLISVKRDSSHENEHRLLISAIMNHYKGYYSTKWACVHEDVLGFFSPPWLTPLENAYLWMTGWKPSLLYRLLTTLNHGTSRMKLTEDQLEKMEKLRCRTGLEEEKVEREMERQQVSMADRKMVELARLQSRLRNGETGSEVEELVQVAMKVLVSALEKIVKTADCVRLKALKGVLEILTPLQCVDFMAAFLMLQIQMRRLGKRKDHDQLMLNSINKQLVM</sequence>
<comment type="caution">
    <text evidence="2">The sequence shown here is derived from an EMBL/GenBank/DDBJ whole genome shotgun (WGS) entry which is preliminary data.</text>
</comment>
<dbReference type="GO" id="GO:0043565">
    <property type="term" value="F:sequence-specific DNA binding"/>
    <property type="evidence" value="ECO:0007669"/>
    <property type="project" value="InterPro"/>
</dbReference>
<evidence type="ECO:0000259" key="1">
    <source>
        <dbReference type="PROSITE" id="PS51806"/>
    </source>
</evidence>
<dbReference type="PANTHER" id="PTHR46354">
    <property type="entry name" value="DOG1 DOMAIN-CONTAINING PROTEIN"/>
    <property type="match status" value="1"/>
</dbReference>
<dbReference type="Pfam" id="PF14144">
    <property type="entry name" value="DOG1"/>
    <property type="match status" value="1"/>
</dbReference>
<evidence type="ECO:0000313" key="3">
    <source>
        <dbReference type="Proteomes" id="UP001177140"/>
    </source>
</evidence>
<reference evidence="2" key="1">
    <citation type="submission" date="2022-03" db="EMBL/GenBank/DDBJ databases">
        <title>A functionally conserved STORR gene fusion in Papaver species that diverged 16.8 million years ago.</title>
        <authorList>
            <person name="Catania T."/>
        </authorList>
    </citation>
    <scope>NUCLEOTIDE SEQUENCE</scope>
    <source>
        <strain evidence="2">S-191538</strain>
    </source>
</reference>
<evidence type="ECO:0000313" key="2">
    <source>
        <dbReference type="EMBL" id="MCL7026891.1"/>
    </source>
</evidence>
<dbReference type="EMBL" id="JAJJMA010062208">
    <property type="protein sequence ID" value="MCL7026891.1"/>
    <property type="molecule type" value="Genomic_DNA"/>
</dbReference>
<gene>
    <name evidence="2" type="ORF">MKW94_001444</name>
</gene>
<dbReference type="AlphaFoldDB" id="A0AA41S0P1"/>
<organism evidence="2 3">
    <name type="scientific">Papaver nudicaule</name>
    <name type="common">Iceland poppy</name>
    <dbReference type="NCBI Taxonomy" id="74823"/>
    <lineage>
        <taxon>Eukaryota</taxon>
        <taxon>Viridiplantae</taxon>
        <taxon>Streptophyta</taxon>
        <taxon>Embryophyta</taxon>
        <taxon>Tracheophyta</taxon>
        <taxon>Spermatophyta</taxon>
        <taxon>Magnoliopsida</taxon>
        <taxon>Ranunculales</taxon>
        <taxon>Papaveraceae</taxon>
        <taxon>Papaveroideae</taxon>
        <taxon>Papaver</taxon>
    </lineage>
</organism>
<dbReference type="GO" id="GO:0006351">
    <property type="term" value="P:DNA-templated transcription"/>
    <property type="evidence" value="ECO:0007669"/>
    <property type="project" value="InterPro"/>
</dbReference>
<dbReference type="PANTHER" id="PTHR46354:SF2">
    <property type="entry name" value="PROTEIN DOG1-LIKE 4"/>
    <property type="match status" value="1"/>
</dbReference>
<dbReference type="InterPro" id="IPR025422">
    <property type="entry name" value="TGA_domain"/>
</dbReference>
<feature type="domain" description="DOG1" evidence="1">
    <location>
        <begin position="6"/>
        <end position="232"/>
    </location>
</feature>
<name>A0AA41S0P1_PAPNU</name>